<keyword evidence="3" id="KW-1185">Reference proteome</keyword>
<reference evidence="2 3" key="1">
    <citation type="submission" date="2018-02" db="EMBL/GenBank/DDBJ databases">
        <title>Genomic Encyclopedia of Archaeal and Bacterial Type Strains, Phase II (KMG-II): from individual species to whole genera.</title>
        <authorList>
            <person name="Goeker M."/>
        </authorList>
    </citation>
    <scope>NUCLEOTIDE SEQUENCE [LARGE SCALE GENOMIC DNA]</scope>
    <source>
        <strain evidence="2 3">DSM 22857</strain>
    </source>
</reference>
<organism evidence="2 3">
    <name type="scientific">Kineococcus xinjiangensis</name>
    <dbReference type="NCBI Taxonomy" id="512762"/>
    <lineage>
        <taxon>Bacteria</taxon>
        <taxon>Bacillati</taxon>
        <taxon>Actinomycetota</taxon>
        <taxon>Actinomycetes</taxon>
        <taxon>Kineosporiales</taxon>
        <taxon>Kineosporiaceae</taxon>
        <taxon>Kineococcus</taxon>
    </lineage>
</organism>
<dbReference type="SUPFAM" id="SSF55718">
    <property type="entry name" value="SCP-like"/>
    <property type="match status" value="1"/>
</dbReference>
<name>A0A2S6IVC0_9ACTN</name>
<feature type="domain" description="Mycothiol-dependent maleylpyruvate isomerase metal-binding" evidence="1">
    <location>
        <begin position="34"/>
        <end position="167"/>
    </location>
</feature>
<accession>A0A2S6IVC0</accession>
<dbReference type="Pfam" id="PF11716">
    <property type="entry name" value="MDMPI_N"/>
    <property type="match status" value="1"/>
</dbReference>
<evidence type="ECO:0000259" key="1">
    <source>
        <dbReference type="Pfam" id="PF11716"/>
    </source>
</evidence>
<comment type="caution">
    <text evidence="2">The sequence shown here is derived from an EMBL/GenBank/DDBJ whole genome shotgun (WGS) entry which is preliminary data.</text>
</comment>
<dbReference type="AlphaFoldDB" id="A0A2S6IVC0"/>
<dbReference type="GO" id="GO:0016853">
    <property type="term" value="F:isomerase activity"/>
    <property type="evidence" value="ECO:0007669"/>
    <property type="project" value="UniProtKB-KW"/>
</dbReference>
<dbReference type="Proteomes" id="UP000239485">
    <property type="component" value="Unassembled WGS sequence"/>
</dbReference>
<dbReference type="Gene3D" id="1.20.120.450">
    <property type="entry name" value="dinb family like domain"/>
    <property type="match status" value="1"/>
</dbReference>
<dbReference type="InterPro" id="IPR036527">
    <property type="entry name" value="SCP2_sterol-bd_dom_sf"/>
</dbReference>
<dbReference type="RefSeq" id="WP_158257077.1">
    <property type="nucleotide sequence ID" value="NZ_PTJD01000001.1"/>
</dbReference>
<evidence type="ECO:0000313" key="3">
    <source>
        <dbReference type="Proteomes" id="UP000239485"/>
    </source>
</evidence>
<dbReference type="InterPro" id="IPR034660">
    <property type="entry name" value="DinB/YfiT-like"/>
</dbReference>
<keyword evidence="2" id="KW-0413">Isomerase</keyword>
<dbReference type="EMBL" id="PTJD01000001">
    <property type="protein sequence ID" value="PPK98312.1"/>
    <property type="molecule type" value="Genomic_DNA"/>
</dbReference>
<gene>
    <name evidence="2" type="ORF">CLV92_1013</name>
</gene>
<sequence>MTHADPPTATSNGGLFSADPRRLPPVAVLRSDVEAVHRTLTRVIVDLREEDVRRETALPGWTRAHLLRHLADLAQAFTRQVQCARAGRRIAVYDGGRAGRDASITAGAALPAQRLVADAVVALQHLETAFGQVGDEEWALPCSYRDGTLHDVLLAWWREVHIHGSDLDLPTMTTEQWPPALCWHLLAHLGPRLPQGRRVTLKPDGTAGHVTSGVGPTVRIRGRLQDLAVWLSGRRPPHQPTAVPAPLPDLGLWP</sequence>
<protein>
    <submittedName>
        <fullName evidence="2">Maleylpyruvate isomerase</fullName>
    </submittedName>
</protein>
<dbReference type="SUPFAM" id="SSF109854">
    <property type="entry name" value="DinB/YfiT-like putative metalloenzymes"/>
    <property type="match status" value="1"/>
</dbReference>
<dbReference type="InterPro" id="IPR024344">
    <property type="entry name" value="MDMPI_metal-binding"/>
</dbReference>
<evidence type="ECO:0000313" key="2">
    <source>
        <dbReference type="EMBL" id="PPK98312.1"/>
    </source>
</evidence>
<keyword evidence="2" id="KW-0670">Pyruvate</keyword>
<dbReference type="OrthoDB" id="5118203at2"/>
<dbReference type="InterPro" id="IPR017517">
    <property type="entry name" value="Maleyloyr_isom"/>
</dbReference>
<dbReference type="GO" id="GO:0046872">
    <property type="term" value="F:metal ion binding"/>
    <property type="evidence" value="ECO:0007669"/>
    <property type="project" value="InterPro"/>
</dbReference>
<proteinExistence type="predicted"/>
<dbReference type="NCBIfam" id="TIGR03083">
    <property type="entry name" value="maleylpyruvate isomerase family mycothiol-dependent enzyme"/>
    <property type="match status" value="1"/>
</dbReference>